<dbReference type="GO" id="GO:0008360">
    <property type="term" value="P:regulation of cell shape"/>
    <property type="evidence" value="ECO:0007669"/>
    <property type="project" value="UniProtKB-UniRule"/>
</dbReference>
<dbReference type="AlphaFoldDB" id="A0A1I4R8E2"/>
<keyword evidence="3" id="KW-0328">Glycosyltransferase</keyword>
<evidence type="ECO:0000256" key="4">
    <source>
        <dbReference type="ARBA" id="ARBA00022679"/>
    </source>
</evidence>
<evidence type="ECO:0000256" key="7">
    <source>
        <dbReference type="ARBA" id="ARBA00022984"/>
    </source>
</evidence>
<dbReference type="InterPro" id="IPR005490">
    <property type="entry name" value="LD_TPept_cat_dom"/>
</dbReference>
<dbReference type="GO" id="GO:0005576">
    <property type="term" value="C:extracellular region"/>
    <property type="evidence" value="ECO:0007669"/>
    <property type="project" value="TreeGrafter"/>
</dbReference>
<evidence type="ECO:0000313" key="11">
    <source>
        <dbReference type="EMBL" id="SFM48445.1"/>
    </source>
</evidence>
<dbReference type="GO" id="GO:0071555">
    <property type="term" value="P:cell wall organization"/>
    <property type="evidence" value="ECO:0007669"/>
    <property type="project" value="UniProtKB-UniRule"/>
</dbReference>
<keyword evidence="4" id="KW-0808">Transferase</keyword>
<dbReference type="PANTHER" id="PTHR30582">
    <property type="entry name" value="L,D-TRANSPEPTIDASE"/>
    <property type="match status" value="1"/>
</dbReference>
<evidence type="ECO:0000256" key="6">
    <source>
        <dbReference type="ARBA" id="ARBA00022960"/>
    </source>
</evidence>
<evidence type="ECO:0000259" key="10">
    <source>
        <dbReference type="PROSITE" id="PS52029"/>
    </source>
</evidence>
<dbReference type="GO" id="GO:0071972">
    <property type="term" value="F:peptidoglycan L,D-transpeptidase activity"/>
    <property type="evidence" value="ECO:0007669"/>
    <property type="project" value="TreeGrafter"/>
</dbReference>
<protein>
    <submittedName>
        <fullName evidence="11">L,D-transpeptidase catalytic domain</fullName>
    </submittedName>
</protein>
<sequence length="159" mass="17964">MRIHISIARQQLNLINDEDKIVRSYLISSARNGIGQQRGSFCTPLGKHIIRAKIGDKQPINTVFVKRRPTGEIYTPELAARYPGRDWILTRIMWLSGCEIGFNRLGLVDTMSRYIYIHGSPDSAEMGKPGSIGCIRMHNGDLLDLFDRVIVGTPIEINR</sequence>
<evidence type="ECO:0000256" key="9">
    <source>
        <dbReference type="PROSITE-ProRule" id="PRU01373"/>
    </source>
</evidence>
<proteinExistence type="inferred from homology"/>
<dbReference type="SUPFAM" id="SSF141523">
    <property type="entry name" value="L,D-transpeptidase catalytic domain-like"/>
    <property type="match status" value="1"/>
</dbReference>
<dbReference type="PANTHER" id="PTHR30582:SF24">
    <property type="entry name" value="L,D-TRANSPEPTIDASE ERFK_SRFK-RELATED"/>
    <property type="match status" value="1"/>
</dbReference>
<dbReference type="InterPro" id="IPR038063">
    <property type="entry name" value="Transpep_catalytic_dom"/>
</dbReference>
<feature type="domain" description="L,D-TPase catalytic" evidence="10">
    <location>
        <begin position="1"/>
        <end position="158"/>
    </location>
</feature>
<dbReference type="OrthoDB" id="9787225at2"/>
<keyword evidence="6 9" id="KW-0133">Cell shape</keyword>
<dbReference type="CDD" id="cd16913">
    <property type="entry name" value="YkuD_like"/>
    <property type="match status" value="1"/>
</dbReference>
<comment type="pathway">
    <text evidence="1 9">Cell wall biogenesis; peptidoglycan biosynthesis.</text>
</comment>
<comment type="similarity">
    <text evidence="2">Belongs to the YkuD family.</text>
</comment>
<dbReference type="GO" id="GO:0018104">
    <property type="term" value="P:peptidoglycan-protein cross-linking"/>
    <property type="evidence" value="ECO:0007669"/>
    <property type="project" value="TreeGrafter"/>
</dbReference>
<keyword evidence="8 9" id="KW-0961">Cell wall biogenesis/degradation</keyword>
<feature type="active site" description="Nucleophile" evidence="9">
    <location>
        <position position="134"/>
    </location>
</feature>
<evidence type="ECO:0000256" key="3">
    <source>
        <dbReference type="ARBA" id="ARBA00022676"/>
    </source>
</evidence>
<accession>A0A1I4R8E2</accession>
<dbReference type="InterPro" id="IPR050979">
    <property type="entry name" value="LD-transpeptidase"/>
</dbReference>
<dbReference type="PROSITE" id="PS52029">
    <property type="entry name" value="LD_TPASE"/>
    <property type="match status" value="1"/>
</dbReference>
<dbReference type="GO" id="GO:0016757">
    <property type="term" value="F:glycosyltransferase activity"/>
    <property type="evidence" value="ECO:0007669"/>
    <property type="project" value="UniProtKB-KW"/>
</dbReference>
<evidence type="ECO:0000256" key="8">
    <source>
        <dbReference type="ARBA" id="ARBA00023316"/>
    </source>
</evidence>
<evidence type="ECO:0000313" key="12">
    <source>
        <dbReference type="Proteomes" id="UP000183287"/>
    </source>
</evidence>
<dbReference type="RefSeq" id="WP_074905774.1">
    <property type="nucleotide sequence ID" value="NZ_FOUB01000031.1"/>
</dbReference>
<dbReference type="UniPathway" id="UPA00219"/>
<keyword evidence="7 9" id="KW-0573">Peptidoglycan synthesis</keyword>
<feature type="active site" description="Proton donor/acceptor" evidence="9">
    <location>
        <position position="118"/>
    </location>
</feature>
<keyword evidence="12" id="KW-1185">Reference proteome</keyword>
<evidence type="ECO:0000256" key="1">
    <source>
        <dbReference type="ARBA" id="ARBA00004752"/>
    </source>
</evidence>
<evidence type="ECO:0000256" key="2">
    <source>
        <dbReference type="ARBA" id="ARBA00005992"/>
    </source>
</evidence>
<organism evidence="11 12">
    <name type="scientific">Nitrosomonas communis</name>
    <dbReference type="NCBI Taxonomy" id="44574"/>
    <lineage>
        <taxon>Bacteria</taxon>
        <taxon>Pseudomonadati</taxon>
        <taxon>Pseudomonadota</taxon>
        <taxon>Betaproteobacteria</taxon>
        <taxon>Nitrosomonadales</taxon>
        <taxon>Nitrosomonadaceae</taxon>
        <taxon>Nitrosomonas</taxon>
    </lineage>
</organism>
<name>A0A1I4R8E2_9PROT</name>
<reference evidence="12" key="1">
    <citation type="submission" date="2016-10" db="EMBL/GenBank/DDBJ databases">
        <authorList>
            <person name="Varghese N."/>
            <person name="Submissions S."/>
        </authorList>
    </citation>
    <scope>NUCLEOTIDE SEQUENCE [LARGE SCALE GENOMIC DNA]</scope>
    <source>
        <strain evidence="12">Nm44</strain>
    </source>
</reference>
<dbReference type="EMBL" id="FOUB01000031">
    <property type="protein sequence ID" value="SFM48445.1"/>
    <property type="molecule type" value="Genomic_DNA"/>
</dbReference>
<evidence type="ECO:0000256" key="5">
    <source>
        <dbReference type="ARBA" id="ARBA00022801"/>
    </source>
</evidence>
<keyword evidence="5" id="KW-0378">Hydrolase</keyword>
<gene>
    <name evidence="11" type="ORF">SAMN05421863_10318</name>
</gene>
<dbReference type="Gene3D" id="2.40.440.10">
    <property type="entry name" value="L,D-transpeptidase catalytic domain-like"/>
    <property type="match status" value="1"/>
</dbReference>
<dbReference type="Pfam" id="PF03734">
    <property type="entry name" value="YkuD"/>
    <property type="match status" value="1"/>
</dbReference>
<dbReference type="STRING" id="44574.AAW31_14745"/>
<dbReference type="Proteomes" id="UP000183287">
    <property type="component" value="Unassembled WGS sequence"/>
</dbReference>